<accession>A0ABT1XL69</accession>
<evidence type="ECO:0008006" key="3">
    <source>
        <dbReference type="Google" id="ProtNLM"/>
    </source>
</evidence>
<reference evidence="1 2" key="1">
    <citation type="submission" date="2022-08" db="EMBL/GenBank/DDBJ databases">
        <title>Polyphasic taxonomy analysis of Qipengyuania sp.RS5-5.</title>
        <authorList>
            <person name="Xamxidin M."/>
            <person name="Wu M."/>
        </authorList>
    </citation>
    <scope>NUCLEOTIDE SEQUENCE [LARGE SCALE GENOMIC DNA]</scope>
    <source>
        <strain evidence="1 2">RS5-5</strain>
    </source>
</reference>
<protein>
    <recommendedName>
        <fullName evidence="3">ParB/Sulfiredoxin domain-containing protein</fullName>
    </recommendedName>
</protein>
<evidence type="ECO:0000313" key="2">
    <source>
        <dbReference type="Proteomes" id="UP001206067"/>
    </source>
</evidence>
<evidence type="ECO:0000313" key="1">
    <source>
        <dbReference type="EMBL" id="MCR2832408.1"/>
    </source>
</evidence>
<name>A0ABT1XL69_9SPHN</name>
<comment type="caution">
    <text evidence="1">The sequence shown here is derived from an EMBL/GenBank/DDBJ whole genome shotgun (WGS) entry which is preliminary data.</text>
</comment>
<sequence>MAYTVNVEPAHIREAQITERATESDKTEPFYEYQSQPYDLPVILVPLGLLIYRMANFRTRTAQQAYARREGKPADYFASGEENEAAQQRQHEFLLKYANTGREGSVAPIIEVLKAERQRQPILITRRGVVVNGNRRLAAMRSLFEEDPSLYREFATVKCQLLPTTATEKDIVEVEVRLQMKQRTELDYDWINECIAIRELRDSGRPMKELMALMNKKKVEIDDAINALTEADLYLVEWLNRGGDYEAIEDAKQLFFDIGENVKAKTGDAQEVSRRIAWLLADRRSKLKRRVYDFKPMFGKKADEVAAKLAERFGVELDESGPSDDGDDDDFAVDLGGNTGPTLRPLISLMDDATRRDEVSDQLVEVCEGIIEIERDKRDGQMPLNLIQSANGKLSEVDMTRAAPGSFDAIGKQLDAVQANVDRLRGFLERQRAETKSGTA</sequence>
<dbReference type="EMBL" id="JANKHH010000001">
    <property type="protein sequence ID" value="MCR2832408.1"/>
    <property type="molecule type" value="Genomic_DNA"/>
</dbReference>
<dbReference type="Proteomes" id="UP001206067">
    <property type="component" value="Unassembled WGS sequence"/>
</dbReference>
<gene>
    <name evidence="1" type="ORF">NSO95_00495</name>
</gene>
<keyword evidence="2" id="KW-1185">Reference proteome</keyword>
<dbReference type="RefSeq" id="WP_257594173.1">
    <property type="nucleotide sequence ID" value="NZ_JANKHH010000001.1"/>
</dbReference>
<organism evidence="1 2">
    <name type="scientific">Parerythrobacter lacustris</name>
    <dbReference type="NCBI Taxonomy" id="2969984"/>
    <lineage>
        <taxon>Bacteria</taxon>
        <taxon>Pseudomonadati</taxon>
        <taxon>Pseudomonadota</taxon>
        <taxon>Alphaproteobacteria</taxon>
        <taxon>Sphingomonadales</taxon>
        <taxon>Erythrobacteraceae</taxon>
        <taxon>Parerythrobacter</taxon>
    </lineage>
</organism>
<proteinExistence type="predicted"/>